<keyword evidence="3" id="KW-1133">Transmembrane helix</keyword>
<sequence length="1243" mass="128047">MRFLSLCLFLVFAPLAAFAQQEESDRGYIQGLLEDALSTEGGTVRLEGFAGALSARATVDRITISDAEGVWLSATGVSLAWSRSALLRGQVEIDDITVEQIDLPRAPVSDDTAMPTPEARGAFTLPELPVSVDIGRLQIGTLNIGAALFGEAAQLSAQGNANLSNGSGEANLSLTRLDQAGEFSLSAAFDNATRVLVLDLSLEEPEGGLAVNLLEVPGYPSILLTVQGEDPISEFSANIRLETDGEERLEGAATLTSDADGTSRFALDVRGDVAPVFVPEFAEFLGNDVKLVTRGERSVAGGVKLDELTLQTAALNIQGSAEIDAQGWPQKLQIDGQIVPPDGDTVVLPLPGPDTSVERVELSAGFDASAGDTWSVKGFAQGLQQEGLELERANFDATGAVQKADERVTGAMQLVVSGVLPKDAALAQAIGSELRGALSFSWAKGAPLILRDINLAGADYSLDGALTVNDLETIEAITLVPDMRVEAQNLSRFAALAGLQLAGAASLDVTGSVEPLSGLLALDFKGATQDLATGIAQVDPLLTGDGSLTLGVSRNESGLSIEPVLIATDHARIEGEATLRTGESRASFTASLPDVSRALPSLYGVAELTVTADQTGDVWAIVADALLPGGTKSTFKGTVSGFEDGKALVDGALNASVERLSAFSGLAGRAMSGSVNITTDLKADINEGSFDVTATGAANGLAFSVPTVEPLLRGTTRFDLSAARDADGTIDIRTLTVRGNGLDADVSGRFGAQSGTVTYRAGVSNLASIVPGFPGPASVAGSAERQGSTWLIDASGQGPAGVAATASGQVAADASTVNLALNGTAPLALVNPRLQGQSLSGLVRFDLNVNGPPALSSVGGRLSVSDARLALLAQNTALNDINGQVILSGGQAQLSVAARVSTGGALTLSGPISLNAPYNAQLVADLSGATLRDASLFEASLGGRLTVSGPLTGGAVIGGVIDVATAEVRIPQIGPSYSVLEGLRHLNPSQPVRRTLSFAGLDGAPSDVSSGPSFPLDLTVRIPSRLFVRGRGLDAELGGSVRLTGTTNDVIPIGSFDLIRGRLDLLGRRLVLTEGAVRLRGSFDPVLRFAATADVEGVTVGLQLEGLASAPELTITSVPALPDEEALSFLLFGRDVTQISAFQAVQLAVAIRTLSGKSGLGITDRLRENLGVDDLDIGTDAEGNTEAKVGKYISDNIYTDVTVKSDGESQINLNLEVSPSVTVRGRLGSDGDTGIGIFYEKDY</sequence>
<name>A0A1I6GUR8_9RHOB</name>
<dbReference type="Proteomes" id="UP000199658">
    <property type="component" value="Unassembled WGS sequence"/>
</dbReference>
<protein>
    <submittedName>
        <fullName evidence="7">Autotransporter secretion inner membrane protein TamB</fullName>
    </submittedName>
</protein>
<reference evidence="8" key="1">
    <citation type="submission" date="2016-10" db="EMBL/GenBank/DDBJ databases">
        <authorList>
            <person name="Varghese N."/>
            <person name="Submissions S."/>
        </authorList>
    </citation>
    <scope>NUCLEOTIDE SEQUENCE [LARGE SCALE GENOMIC DNA]</scope>
    <source>
        <strain evidence="8">DSM 26921</strain>
    </source>
</reference>
<evidence type="ECO:0000256" key="1">
    <source>
        <dbReference type="ARBA" id="ARBA00004167"/>
    </source>
</evidence>
<evidence type="ECO:0000313" key="7">
    <source>
        <dbReference type="EMBL" id="SFR45829.1"/>
    </source>
</evidence>
<evidence type="ECO:0000256" key="5">
    <source>
        <dbReference type="SAM" id="SignalP"/>
    </source>
</evidence>
<feature type="domain" description="Translocation and assembly module TamB C-terminal" evidence="6">
    <location>
        <begin position="898"/>
        <end position="1243"/>
    </location>
</feature>
<keyword evidence="8" id="KW-1185">Reference proteome</keyword>
<keyword evidence="5" id="KW-0732">Signal</keyword>
<gene>
    <name evidence="7" type="ORF">SAMN04488002_2000</name>
</gene>
<comment type="subcellular location">
    <subcellularLocation>
        <location evidence="1">Membrane</location>
        <topology evidence="1">Single-pass membrane protein</topology>
    </subcellularLocation>
</comment>
<organism evidence="7 8">
    <name type="scientific">Litoreibacter janthinus</name>
    <dbReference type="NCBI Taxonomy" id="670154"/>
    <lineage>
        <taxon>Bacteria</taxon>
        <taxon>Pseudomonadati</taxon>
        <taxon>Pseudomonadota</taxon>
        <taxon>Alphaproteobacteria</taxon>
        <taxon>Rhodobacterales</taxon>
        <taxon>Roseobacteraceae</taxon>
        <taxon>Litoreibacter</taxon>
    </lineage>
</organism>
<dbReference type="EMBL" id="FOYO01000001">
    <property type="protein sequence ID" value="SFR45829.1"/>
    <property type="molecule type" value="Genomic_DNA"/>
</dbReference>
<dbReference type="STRING" id="670154.SAMN04488002_2000"/>
<keyword evidence="2" id="KW-0812">Transmembrane</keyword>
<evidence type="ECO:0000256" key="4">
    <source>
        <dbReference type="ARBA" id="ARBA00023136"/>
    </source>
</evidence>
<evidence type="ECO:0000256" key="2">
    <source>
        <dbReference type="ARBA" id="ARBA00022692"/>
    </source>
</evidence>
<dbReference type="InterPro" id="IPR007452">
    <property type="entry name" value="TamB_C"/>
</dbReference>
<dbReference type="GO" id="GO:0009306">
    <property type="term" value="P:protein secretion"/>
    <property type="evidence" value="ECO:0007669"/>
    <property type="project" value="InterPro"/>
</dbReference>
<feature type="signal peptide" evidence="5">
    <location>
        <begin position="1"/>
        <end position="19"/>
    </location>
</feature>
<feature type="chain" id="PRO_5011499419" evidence="5">
    <location>
        <begin position="20"/>
        <end position="1243"/>
    </location>
</feature>
<dbReference type="PANTHER" id="PTHR36985:SF1">
    <property type="entry name" value="TRANSLOCATION AND ASSEMBLY MODULE SUBUNIT TAMB"/>
    <property type="match status" value="1"/>
</dbReference>
<dbReference type="Pfam" id="PF04357">
    <property type="entry name" value="TamB"/>
    <property type="match status" value="1"/>
</dbReference>
<dbReference type="OrthoDB" id="7784409at2"/>
<evidence type="ECO:0000313" key="8">
    <source>
        <dbReference type="Proteomes" id="UP000199658"/>
    </source>
</evidence>
<dbReference type="RefSeq" id="WP_090216122.1">
    <property type="nucleotide sequence ID" value="NZ_FOYO01000001.1"/>
</dbReference>
<evidence type="ECO:0000256" key="3">
    <source>
        <dbReference type="ARBA" id="ARBA00022989"/>
    </source>
</evidence>
<evidence type="ECO:0000259" key="6">
    <source>
        <dbReference type="Pfam" id="PF04357"/>
    </source>
</evidence>
<proteinExistence type="predicted"/>
<dbReference type="AlphaFoldDB" id="A0A1I6GUR8"/>
<dbReference type="PANTHER" id="PTHR36985">
    <property type="entry name" value="TRANSLOCATION AND ASSEMBLY MODULE SUBUNIT TAMB"/>
    <property type="match status" value="1"/>
</dbReference>
<dbReference type="GO" id="GO:0005886">
    <property type="term" value="C:plasma membrane"/>
    <property type="evidence" value="ECO:0007669"/>
    <property type="project" value="InterPro"/>
</dbReference>
<keyword evidence="4" id="KW-0472">Membrane</keyword>
<accession>A0A1I6GUR8</accession>